<dbReference type="Pfam" id="PF03466">
    <property type="entry name" value="LysR_substrate"/>
    <property type="match status" value="1"/>
</dbReference>
<organism evidence="6 7">
    <name type="scientific">Agarivorans albus MKT 106</name>
    <dbReference type="NCBI Taxonomy" id="1331007"/>
    <lineage>
        <taxon>Bacteria</taxon>
        <taxon>Pseudomonadati</taxon>
        <taxon>Pseudomonadota</taxon>
        <taxon>Gammaproteobacteria</taxon>
        <taxon>Alteromonadales</taxon>
        <taxon>Alteromonadaceae</taxon>
        <taxon>Agarivorans</taxon>
    </lineage>
</organism>
<evidence type="ECO:0000256" key="3">
    <source>
        <dbReference type="ARBA" id="ARBA00023125"/>
    </source>
</evidence>
<dbReference type="STRING" id="1331007.AALB_4366"/>
<comment type="similarity">
    <text evidence="1">Belongs to the LysR transcriptional regulatory family.</text>
</comment>
<dbReference type="EMBL" id="BARX01000055">
    <property type="protein sequence ID" value="GAD04286.1"/>
    <property type="molecule type" value="Genomic_DNA"/>
</dbReference>
<dbReference type="RefSeq" id="WP_016404053.1">
    <property type="nucleotide sequence ID" value="NZ_BARX01000055.1"/>
</dbReference>
<evidence type="ECO:0000256" key="4">
    <source>
        <dbReference type="ARBA" id="ARBA00023163"/>
    </source>
</evidence>
<keyword evidence="7" id="KW-1185">Reference proteome</keyword>
<dbReference type="GO" id="GO:0006351">
    <property type="term" value="P:DNA-templated transcription"/>
    <property type="evidence" value="ECO:0007669"/>
    <property type="project" value="TreeGrafter"/>
</dbReference>
<evidence type="ECO:0000313" key="6">
    <source>
        <dbReference type="EMBL" id="GAD04286.1"/>
    </source>
</evidence>
<evidence type="ECO:0000259" key="5">
    <source>
        <dbReference type="PROSITE" id="PS50931"/>
    </source>
</evidence>
<dbReference type="CDD" id="cd08472">
    <property type="entry name" value="PBP2_CrgA_like_3"/>
    <property type="match status" value="1"/>
</dbReference>
<proteinExistence type="inferred from homology"/>
<dbReference type="SUPFAM" id="SSF53850">
    <property type="entry name" value="Periplasmic binding protein-like II"/>
    <property type="match status" value="1"/>
</dbReference>
<dbReference type="PANTHER" id="PTHR30537:SF72">
    <property type="entry name" value="LYSR FAMILY TRANSCRIPTIONAL REGULATOR"/>
    <property type="match status" value="1"/>
</dbReference>
<dbReference type="AlphaFoldDB" id="R9PUJ6"/>
<comment type="caution">
    <text evidence="6">The sequence shown here is derived from an EMBL/GenBank/DDBJ whole genome shotgun (WGS) entry which is preliminary data.</text>
</comment>
<gene>
    <name evidence="6" type="ORF">AALB_4366</name>
</gene>
<dbReference type="FunFam" id="1.10.10.10:FF:000001">
    <property type="entry name" value="LysR family transcriptional regulator"/>
    <property type="match status" value="1"/>
</dbReference>
<keyword evidence="2" id="KW-0805">Transcription regulation</keyword>
<dbReference type="Gene3D" id="1.10.10.10">
    <property type="entry name" value="Winged helix-like DNA-binding domain superfamily/Winged helix DNA-binding domain"/>
    <property type="match status" value="1"/>
</dbReference>
<name>R9PUJ6_AGAAL</name>
<evidence type="ECO:0000256" key="2">
    <source>
        <dbReference type="ARBA" id="ARBA00023015"/>
    </source>
</evidence>
<dbReference type="Gene3D" id="3.40.190.290">
    <property type="match status" value="1"/>
</dbReference>
<protein>
    <submittedName>
        <fullName evidence="6">Transcriptional regulator</fullName>
    </submittedName>
</protein>
<dbReference type="InterPro" id="IPR005119">
    <property type="entry name" value="LysR_subst-bd"/>
</dbReference>
<dbReference type="PROSITE" id="PS50931">
    <property type="entry name" value="HTH_LYSR"/>
    <property type="match status" value="1"/>
</dbReference>
<feature type="domain" description="HTH lysR-type" evidence="5">
    <location>
        <begin position="1"/>
        <end position="59"/>
    </location>
</feature>
<sequence length="302" mass="33976">MDKFEAMQRFVAVAQSGSFTRAAELLDLPKSSISNAVQFLEKKLATRLLHRSTRSVTLTQDGEVYLQQCRSILRELDAVESQFRQADEIRGVLRVDMPSRFASTIVLPHLAEWLERYPQVKIKISSADYQIDPVKEGVDCLIRVGELQDSQLIAKPLCNYQIYSCASPSYLQRYGEPKQLNELAKHYLVDYAPKMGNSAAEFEYLDKGQRQVLEMPSRLAVNGTDAYMAACEAGLGIIQVPAMGAALQLKSGAIQRILPDIEVPSMPVSILYSSRRQLPQRLSLFMEWLQELMKRLAASSLI</sequence>
<dbReference type="GO" id="GO:0043565">
    <property type="term" value="F:sequence-specific DNA binding"/>
    <property type="evidence" value="ECO:0007669"/>
    <property type="project" value="TreeGrafter"/>
</dbReference>
<evidence type="ECO:0000256" key="1">
    <source>
        <dbReference type="ARBA" id="ARBA00009437"/>
    </source>
</evidence>
<dbReference type="Pfam" id="PF00126">
    <property type="entry name" value="HTH_1"/>
    <property type="match status" value="1"/>
</dbReference>
<reference evidence="6" key="1">
    <citation type="journal article" date="2013" name="Genome Announc.">
        <title>Draft Genome Sequence of Agarivorans albus Strain MKT 106T, an Agarolytic Marine Bacterium.</title>
        <authorList>
            <person name="Yasuike M."/>
            <person name="Nakamura Y."/>
            <person name="Kai W."/>
            <person name="Fujiwara A."/>
            <person name="Fukui Y."/>
            <person name="Satomi M."/>
            <person name="Sano M."/>
        </authorList>
    </citation>
    <scope>NUCLEOTIDE SEQUENCE [LARGE SCALE GENOMIC DNA]</scope>
</reference>
<dbReference type="InterPro" id="IPR000847">
    <property type="entry name" value="LysR_HTH_N"/>
</dbReference>
<keyword evidence="3" id="KW-0238">DNA-binding</keyword>
<accession>R9PUJ6</accession>
<dbReference type="SUPFAM" id="SSF46785">
    <property type="entry name" value="Winged helix' DNA-binding domain"/>
    <property type="match status" value="1"/>
</dbReference>
<dbReference type="GO" id="GO:0003700">
    <property type="term" value="F:DNA-binding transcription factor activity"/>
    <property type="evidence" value="ECO:0007669"/>
    <property type="project" value="InterPro"/>
</dbReference>
<dbReference type="InterPro" id="IPR036390">
    <property type="entry name" value="WH_DNA-bd_sf"/>
</dbReference>
<dbReference type="OrthoDB" id="9786526at2"/>
<keyword evidence="4" id="KW-0804">Transcription</keyword>
<dbReference type="Proteomes" id="UP000014461">
    <property type="component" value="Unassembled WGS sequence"/>
</dbReference>
<dbReference type="InterPro" id="IPR058163">
    <property type="entry name" value="LysR-type_TF_proteobact-type"/>
</dbReference>
<dbReference type="InterPro" id="IPR036388">
    <property type="entry name" value="WH-like_DNA-bd_sf"/>
</dbReference>
<evidence type="ECO:0000313" key="7">
    <source>
        <dbReference type="Proteomes" id="UP000014461"/>
    </source>
</evidence>
<dbReference type="PANTHER" id="PTHR30537">
    <property type="entry name" value="HTH-TYPE TRANSCRIPTIONAL REGULATOR"/>
    <property type="match status" value="1"/>
</dbReference>